<dbReference type="EMBL" id="JASCZI010181735">
    <property type="protein sequence ID" value="MED6185581.1"/>
    <property type="molecule type" value="Genomic_DNA"/>
</dbReference>
<accession>A0ABU6WI67</accession>
<name>A0ABU6WI67_9FABA</name>
<keyword evidence="2" id="KW-1185">Reference proteome</keyword>
<dbReference type="Proteomes" id="UP001341840">
    <property type="component" value="Unassembled WGS sequence"/>
</dbReference>
<gene>
    <name evidence="1" type="ORF">PIB30_058512</name>
</gene>
<protein>
    <submittedName>
        <fullName evidence="1">Uncharacterized protein</fullName>
    </submittedName>
</protein>
<comment type="caution">
    <text evidence="1">The sequence shown here is derived from an EMBL/GenBank/DDBJ whole genome shotgun (WGS) entry which is preliminary data.</text>
</comment>
<dbReference type="InterPro" id="IPR007877">
    <property type="entry name" value="DUF707"/>
</dbReference>
<proteinExistence type="predicted"/>
<dbReference type="PANTHER" id="PTHR31210:SF61">
    <property type="entry name" value="KETOGLUTARATE REDUCTASE TRANS-SPLICING-RELATED PROTEIN, PUTATIVE-RELATED"/>
    <property type="match status" value="1"/>
</dbReference>
<dbReference type="Pfam" id="PF05212">
    <property type="entry name" value="DUF707"/>
    <property type="match status" value="2"/>
</dbReference>
<evidence type="ECO:0000313" key="1">
    <source>
        <dbReference type="EMBL" id="MED6185581.1"/>
    </source>
</evidence>
<reference evidence="1 2" key="1">
    <citation type="journal article" date="2023" name="Plants (Basel)">
        <title>Bridging the Gap: Combining Genomics and Transcriptomics Approaches to Understand Stylosanthes scabra, an Orphan Legume from the Brazilian Caatinga.</title>
        <authorList>
            <person name="Ferreira-Neto J.R.C."/>
            <person name="da Silva M.D."/>
            <person name="Binneck E."/>
            <person name="de Melo N.F."/>
            <person name="da Silva R.H."/>
            <person name="de Melo A.L.T.M."/>
            <person name="Pandolfi V."/>
            <person name="Bustamante F.O."/>
            <person name="Brasileiro-Vidal A.C."/>
            <person name="Benko-Iseppon A.M."/>
        </authorList>
    </citation>
    <scope>NUCLEOTIDE SEQUENCE [LARGE SCALE GENOMIC DNA]</scope>
    <source>
        <tissue evidence="1">Leaves</tissue>
    </source>
</reference>
<dbReference type="PANTHER" id="PTHR31210">
    <property type="entry name" value="OS06G0731900 PROTEIN"/>
    <property type="match status" value="1"/>
</dbReference>
<organism evidence="1 2">
    <name type="scientific">Stylosanthes scabra</name>
    <dbReference type="NCBI Taxonomy" id="79078"/>
    <lineage>
        <taxon>Eukaryota</taxon>
        <taxon>Viridiplantae</taxon>
        <taxon>Streptophyta</taxon>
        <taxon>Embryophyta</taxon>
        <taxon>Tracheophyta</taxon>
        <taxon>Spermatophyta</taxon>
        <taxon>Magnoliopsida</taxon>
        <taxon>eudicotyledons</taxon>
        <taxon>Gunneridae</taxon>
        <taxon>Pentapetalae</taxon>
        <taxon>rosids</taxon>
        <taxon>fabids</taxon>
        <taxon>Fabales</taxon>
        <taxon>Fabaceae</taxon>
        <taxon>Papilionoideae</taxon>
        <taxon>50 kb inversion clade</taxon>
        <taxon>dalbergioids sensu lato</taxon>
        <taxon>Dalbergieae</taxon>
        <taxon>Pterocarpus clade</taxon>
        <taxon>Stylosanthes</taxon>
    </lineage>
</organism>
<evidence type="ECO:0000313" key="2">
    <source>
        <dbReference type="Proteomes" id="UP001341840"/>
    </source>
</evidence>
<sequence>MAKENPDNFAKLKGLPRGIIHATSNFEMRPLWLPNNGHSNVYNVASPDDCLVSDYSNRDLLPMPVGITQMNNVNDMVKKFLTGKFTIILFHYVGKVDEWSDLDWSRMAIHIAAQNQTKWKTRDEWGIFYIPDKNDLLNIEGVLELCGLRKDFYIRILYLFMIISISGMRIYGYIEIVQEEGLEISQPALDPNSVDIHHRITVRARMKKVHRRVYELRGKTKCSEESQGPPCTGFVEGMASVFSLLAWFCILYRFIVLPFGEAVGPPRSKQPCPLMLFGRWFSMYGKDWRALEQRLSCLRVTSRLRVWAVETATDLIIGMWLWYGCVPYTLWVRPFPELSLCEVKVTGSSRGNNKRCGPFPDSGLMRDVFAPCCPFFSLYCKVLHF</sequence>